<evidence type="ECO:0000256" key="6">
    <source>
        <dbReference type="PIRSR" id="PIRSR600821-52"/>
    </source>
</evidence>
<keyword evidence="9" id="KW-1185">Reference proteome</keyword>
<dbReference type="AlphaFoldDB" id="A0A934UIL6"/>
<dbReference type="SUPFAM" id="SSF50621">
    <property type="entry name" value="Alanine racemase C-terminal domain-like"/>
    <property type="match status" value="1"/>
</dbReference>
<comment type="cofactor">
    <cofactor evidence="1 4 5">
        <name>pyridoxal 5'-phosphate</name>
        <dbReference type="ChEBI" id="CHEBI:597326"/>
    </cofactor>
</comment>
<sequence length="382" mass="43117">MHTNSTIELNSHAYQQNIAFLKKTFGKKVILSSVVKGNAYGHDITQFVKMAFDSGVTHFSVFDVNEAKIAHAVLGNQITIMIMGFISELDMEWVIENSIEFFVFDKMRLQLALKTAKKANKIAKIHIEVETGMNRTGFEKRELNAVIKLFKEESDFLYCKGFCTHFAGAESISNYYRVAKQLERYNALYEYICAQGIKPELKHTACSAASIMFPETRMDLVRIGIMQYGLWPSLEVLVYFLNTKKNKIDPLQRVITWKSKVMSIKTVTTGEFIGYGTSFLAEKKMKIAVIPIGYSHGYSRALSNQGRVLIHGQRCIVVGSVNMNMITVDVTNIEKLKKGDEVVLIGSQNDVAISVASFSDLSNLLNYELLTRISKTIPRKII</sequence>
<accession>A0A934UIL6</accession>
<keyword evidence="2 4" id="KW-0663">Pyridoxal phosphate</keyword>
<protein>
    <recommendedName>
        <fullName evidence="4">Alanine racemase</fullName>
        <ecNumber evidence="4">5.1.1.1</ecNumber>
    </recommendedName>
</protein>
<name>A0A934UIL6_9FLAO</name>
<dbReference type="PROSITE" id="PS00395">
    <property type="entry name" value="ALANINE_RACEMASE"/>
    <property type="match status" value="1"/>
</dbReference>
<dbReference type="Pfam" id="PF00842">
    <property type="entry name" value="Ala_racemase_C"/>
    <property type="match status" value="1"/>
</dbReference>
<evidence type="ECO:0000256" key="3">
    <source>
        <dbReference type="ARBA" id="ARBA00023235"/>
    </source>
</evidence>
<dbReference type="GO" id="GO:0005829">
    <property type="term" value="C:cytosol"/>
    <property type="evidence" value="ECO:0007669"/>
    <property type="project" value="TreeGrafter"/>
</dbReference>
<reference evidence="8" key="1">
    <citation type="submission" date="2020-12" db="EMBL/GenBank/DDBJ databases">
        <title>Bacterial novel species Flavobacterium sp. SE-1-e isolated from soil.</title>
        <authorList>
            <person name="Jung H.-Y."/>
        </authorList>
    </citation>
    <scope>NUCLEOTIDE SEQUENCE</scope>
    <source>
        <strain evidence="8">SE-1-e</strain>
    </source>
</reference>
<dbReference type="PANTHER" id="PTHR30511">
    <property type="entry name" value="ALANINE RACEMASE"/>
    <property type="match status" value="1"/>
</dbReference>
<dbReference type="InterPro" id="IPR011079">
    <property type="entry name" value="Ala_racemase_C"/>
</dbReference>
<feature type="binding site" evidence="4 6">
    <location>
        <position position="135"/>
    </location>
    <ligand>
        <name>substrate</name>
    </ligand>
</feature>
<feature type="domain" description="Alanine racemase C-terminal" evidence="7">
    <location>
        <begin position="254"/>
        <end position="382"/>
    </location>
</feature>
<feature type="binding site" evidence="4 6">
    <location>
        <position position="323"/>
    </location>
    <ligand>
        <name>substrate</name>
    </ligand>
</feature>
<dbReference type="InterPro" id="IPR009006">
    <property type="entry name" value="Ala_racemase/Decarboxylase_C"/>
</dbReference>
<evidence type="ECO:0000256" key="5">
    <source>
        <dbReference type="PIRSR" id="PIRSR600821-50"/>
    </source>
</evidence>
<dbReference type="HAMAP" id="MF_01201">
    <property type="entry name" value="Ala_racemase"/>
    <property type="match status" value="1"/>
</dbReference>
<dbReference type="CDD" id="cd00430">
    <property type="entry name" value="PLPDE_III_AR"/>
    <property type="match status" value="1"/>
</dbReference>
<proteinExistence type="inferred from homology"/>
<dbReference type="GO" id="GO:0008784">
    <property type="term" value="F:alanine racemase activity"/>
    <property type="evidence" value="ECO:0007669"/>
    <property type="project" value="UniProtKB-UniRule"/>
</dbReference>
<evidence type="ECO:0000259" key="7">
    <source>
        <dbReference type="SMART" id="SM01005"/>
    </source>
</evidence>
<dbReference type="EC" id="5.1.1.1" evidence="4"/>
<dbReference type="EMBL" id="JAEHFV010000001">
    <property type="protein sequence ID" value="MBK0368957.1"/>
    <property type="molecule type" value="Genomic_DNA"/>
</dbReference>
<dbReference type="GO" id="GO:0030632">
    <property type="term" value="P:D-alanine biosynthetic process"/>
    <property type="evidence" value="ECO:0007669"/>
    <property type="project" value="UniProtKB-UniRule"/>
</dbReference>
<dbReference type="InterPro" id="IPR020622">
    <property type="entry name" value="Ala_racemase_pyridoxalP-BS"/>
</dbReference>
<dbReference type="PANTHER" id="PTHR30511:SF0">
    <property type="entry name" value="ALANINE RACEMASE, CATABOLIC-RELATED"/>
    <property type="match status" value="1"/>
</dbReference>
<dbReference type="Pfam" id="PF01168">
    <property type="entry name" value="Ala_racemase_N"/>
    <property type="match status" value="1"/>
</dbReference>
<dbReference type="GO" id="GO:0030170">
    <property type="term" value="F:pyridoxal phosphate binding"/>
    <property type="evidence" value="ECO:0007669"/>
    <property type="project" value="UniProtKB-UniRule"/>
</dbReference>
<feature type="active site" description="Proton acceptor; specific for L-alanine" evidence="4">
    <location>
        <position position="275"/>
    </location>
</feature>
<keyword evidence="3 4" id="KW-0413">Isomerase</keyword>
<comment type="similarity">
    <text evidence="4">Belongs to the alanine racemase family.</text>
</comment>
<evidence type="ECO:0000256" key="4">
    <source>
        <dbReference type="HAMAP-Rule" id="MF_01201"/>
    </source>
</evidence>
<dbReference type="SMART" id="SM01005">
    <property type="entry name" value="Ala_racemase_C"/>
    <property type="match status" value="1"/>
</dbReference>
<comment type="catalytic activity">
    <reaction evidence="4">
        <text>L-alanine = D-alanine</text>
        <dbReference type="Rhea" id="RHEA:20249"/>
        <dbReference type="ChEBI" id="CHEBI:57416"/>
        <dbReference type="ChEBI" id="CHEBI:57972"/>
        <dbReference type="EC" id="5.1.1.1"/>
    </reaction>
</comment>
<evidence type="ECO:0000313" key="9">
    <source>
        <dbReference type="Proteomes" id="UP000609172"/>
    </source>
</evidence>
<comment type="caution">
    <text evidence="8">The sequence shown here is derived from an EMBL/GenBank/DDBJ whole genome shotgun (WGS) entry which is preliminary data.</text>
</comment>
<dbReference type="Gene3D" id="3.20.20.10">
    <property type="entry name" value="Alanine racemase"/>
    <property type="match status" value="1"/>
</dbReference>
<dbReference type="NCBIfam" id="TIGR00492">
    <property type="entry name" value="alr"/>
    <property type="match status" value="1"/>
</dbReference>
<dbReference type="RefSeq" id="WP_200104869.1">
    <property type="nucleotide sequence ID" value="NZ_JAEHFV010000001.1"/>
</dbReference>
<comment type="function">
    <text evidence="4">Catalyzes the interconversion of L-alanine and D-alanine. May also act on other amino acids.</text>
</comment>
<dbReference type="InterPro" id="IPR000821">
    <property type="entry name" value="Ala_racemase"/>
</dbReference>
<dbReference type="InterPro" id="IPR029066">
    <property type="entry name" value="PLP-binding_barrel"/>
</dbReference>
<dbReference type="PRINTS" id="PR00992">
    <property type="entry name" value="ALARACEMASE"/>
</dbReference>
<evidence type="ECO:0000256" key="1">
    <source>
        <dbReference type="ARBA" id="ARBA00001933"/>
    </source>
</evidence>
<evidence type="ECO:0000256" key="2">
    <source>
        <dbReference type="ARBA" id="ARBA00022898"/>
    </source>
</evidence>
<feature type="active site" description="Proton acceptor; specific for D-alanine" evidence="4">
    <location>
        <position position="36"/>
    </location>
</feature>
<dbReference type="Gene3D" id="2.40.37.10">
    <property type="entry name" value="Lyase, Ornithine Decarboxylase, Chain A, domain 1"/>
    <property type="match status" value="1"/>
</dbReference>
<dbReference type="InterPro" id="IPR001608">
    <property type="entry name" value="Ala_racemase_N"/>
</dbReference>
<organism evidence="8 9">
    <name type="scientific">Flavobacterium agrisoli</name>
    <dbReference type="NCBI Taxonomy" id="2793066"/>
    <lineage>
        <taxon>Bacteria</taxon>
        <taxon>Pseudomonadati</taxon>
        <taxon>Bacteroidota</taxon>
        <taxon>Flavobacteriia</taxon>
        <taxon>Flavobacteriales</taxon>
        <taxon>Flavobacteriaceae</taxon>
        <taxon>Flavobacterium</taxon>
    </lineage>
</organism>
<dbReference type="Proteomes" id="UP000609172">
    <property type="component" value="Unassembled WGS sequence"/>
</dbReference>
<gene>
    <name evidence="8" type="primary">alr</name>
    <name evidence="8" type="ORF">I5M07_03830</name>
</gene>
<dbReference type="SUPFAM" id="SSF51419">
    <property type="entry name" value="PLP-binding barrel"/>
    <property type="match status" value="1"/>
</dbReference>
<comment type="pathway">
    <text evidence="4">Amino-acid biosynthesis; D-alanine biosynthesis; D-alanine from L-alanine: step 1/1.</text>
</comment>
<feature type="modified residue" description="N6-(pyridoxal phosphate)lysine" evidence="4 5">
    <location>
        <position position="36"/>
    </location>
</feature>
<evidence type="ECO:0000313" key="8">
    <source>
        <dbReference type="EMBL" id="MBK0368957.1"/>
    </source>
</evidence>